<evidence type="ECO:0000256" key="1">
    <source>
        <dbReference type="ARBA" id="ARBA00007867"/>
    </source>
</evidence>
<evidence type="ECO:0000259" key="6">
    <source>
        <dbReference type="PROSITE" id="PS51006"/>
    </source>
</evidence>
<feature type="compositionally biased region" description="Pro residues" evidence="5">
    <location>
        <begin position="43"/>
        <end position="67"/>
    </location>
</feature>
<gene>
    <name evidence="7" type="ORF">OV079_09370</name>
</gene>
<proteinExistence type="inferred from homology"/>
<dbReference type="Gene3D" id="3.40.50.150">
    <property type="entry name" value="Vaccinia Virus protein VP39"/>
    <property type="match status" value="1"/>
</dbReference>
<feature type="domain" description="PABS" evidence="6">
    <location>
        <begin position="51"/>
        <end position="250"/>
    </location>
</feature>
<dbReference type="PANTHER" id="PTHR43317:SF1">
    <property type="entry name" value="THERMOSPERMINE SYNTHASE ACAULIS5"/>
    <property type="match status" value="1"/>
</dbReference>
<dbReference type="InterPro" id="IPR030374">
    <property type="entry name" value="PABS"/>
</dbReference>
<feature type="region of interest" description="Disordered" evidence="5">
    <location>
        <begin position="39"/>
        <end position="67"/>
    </location>
</feature>
<dbReference type="Proteomes" id="UP001150924">
    <property type="component" value="Unassembled WGS sequence"/>
</dbReference>
<evidence type="ECO:0000256" key="4">
    <source>
        <dbReference type="PROSITE-ProRule" id="PRU00354"/>
    </source>
</evidence>
<dbReference type="SUPFAM" id="SSF53335">
    <property type="entry name" value="S-adenosyl-L-methionine-dependent methyltransferases"/>
    <property type="match status" value="1"/>
</dbReference>
<name>A0A9X3IVU9_9BACT</name>
<dbReference type="GO" id="GO:0006596">
    <property type="term" value="P:polyamine biosynthetic process"/>
    <property type="evidence" value="ECO:0007669"/>
    <property type="project" value="UniProtKB-UniRule"/>
</dbReference>
<dbReference type="NCBIfam" id="NF037959">
    <property type="entry name" value="MFS_SpdSyn"/>
    <property type="match status" value="1"/>
</dbReference>
<dbReference type="PANTHER" id="PTHR43317">
    <property type="entry name" value="THERMOSPERMINE SYNTHASE ACAULIS5"/>
    <property type="match status" value="1"/>
</dbReference>
<evidence type="ECO:0000256" key="2">
    <source>
        <dbReference type="ARBA" id="ARBA00022679"/>
    </source>
</evidence>
<sequence length="335" mass="35879">MRAAVASSHSPDLACRRRRSLARVLALCLLSAGTGGCNRPAADEPPPASAPVAPPATDPALPAPAPPARVRGRKILAEVTSPYSKIRVQQTGTKRSLGFIRKRGDEFVQTIVDLADPDAPAHSYVESMSAPFMVLEDPRRLLVVGLGGGTMIRYLHSRVPAAQIDAVEIDPEVVRLAGEWFGVVPGPRLRIFTDDAVRFIAGEGESYDVIWLDAFLDPGAPGTDNSGVPEELRGLGFLRRVKARLNPGGVAAFNIHHLTGYDAHVNAIAEVFPHVLVVRRPGSSNWIVLALTADAAPTAEALRSRAAALDALGTWKISFSELAEVTLPWERRPSP</sequence>
<keyword evidence="2 4" id="KW-0808">Transferase</keyword>
<evidence type="ECO:0000256" key="3">
    <source>
        <dbReference type="ARBA" id="ARBA00023115"/>
    </source>
</evidence>
<comment type="caution">
    <text evidence="7">The sequence shown here is derived from an EMBL/GenBank/DDBJ whole genome shotgun (WGS) entry which is preliminary data.</text>
</comment>
<dbReference type="CDD" id="cd02440">
    <property type="entry name" value="AdoMet_MTases"/>
    <property type="match status" value="1"/>
</dbReference>
<dbReference type="Pfam" id="PF01564">
    <property type="entry name" value="Spermine_synth"/>
    <property type="match status" value="1"/>
</dbReference>
<evidence type="ECO:0000313" key="8">
    <source>
        <dbReference type="Proteomes" id="UP001150924"/>
    </source>
</evidence>
<reference evidence="7" key="1">
    <citation type="submission" date="2022-11" db="EMBL/GenBank/DDBJ databases">
        <title>Minimal conservation of predation-associated metabolite biosynthetic gene clusters underscores biosynthetic potential of Myxococcota including descriptions for ten novel species: Archangium lansinium sp. nov., Myxococcus landrumus sp. nov., Nannocystis bai.</title>
        <authorList>
            <person name="Ahearne A."/>
            <person name="Stevens C."/>
            <person name="Phillips K."/>
        </authorList>
    </citation>
    <scope>NUCLEOTIDE SEQUENCE</scope>
    <source>
        <strain evidence="7">Na p29</strain>
    </source>
</reference>
<dbReference type="InterPro" id="IPR029063">
    <property type="entry name" value="SAM-dependent_MTases_sf"/>
</dbReference>
<feature type="active site" description="Proton acceptor" evidence="4">
    <location>
        <position position="213"/>
    </location>
</feature>
<dbReference type="EMBL" id="JAPNKE010000002">
    <property type="protein sequence ID" value="MCY1005771.1"/>
    <property type="molecule type" value="Genomic_DNA"/>
</dbReference>
<dbReference type="AlphaFoldDB" id="A0A9X3IVU9"/>
<organism evidence="7 8">
    <name type="scientific">Nannocystis pusilla</name>
    <dbReference type="NCBI Taxonomy" id="889268"/>
    <lineage>
        <taxon>Bacteria</taxon>
        <taxon>Pseudomonadati</taxon>
        <taxon>Myxococcota</taxon>
        <taxon>Polyangia</taxon>
        <taxon>Nannocystales</taxon>
        <taxon>Nannocystaceae</taxon>
        <taxon>Nannocystis</taxon>
    </lineage>
</organism>
<dbReference type="GO" id="GO:0016740">
    <property type="term" value="F:transferase activity"/>
    <property type="evidence" value="ECO:0007669"/>
    <property type="project" value="UniProtKB-UniRule"/>
</dbReference>
<comment type="similarity">
    <text evidence="1">Belongs to the spermidine/spermine synthase family.</text>
</comment>
<dbReference type="RefSeq" id="WP_267767584.1">
    <property type="nucleotide sequence ID" value="NZ_JAPNKE010000002.1"/>
</dbReference>
<evidence type="ECO:0000313" key="7">
    <source>
        <dbReference type="EMBL" id="MCY1005771.1"/>
    </source>
</evidence>
<accession>A0A9X3IVU9</accession>
<dbReference type="PROSITE" id="PS51006">
    <property type="entry name" value="PABS_2"/>
    <property type="match status" value="1"/>
</dbReference>
<evidence type="ECO:0000256" key="5">
    <source>
        <dbReference type="SAM" id="MobiDB-lite"/>
    </source>
</evidence>
<protein>
    <submittedName>
        <fullName evidence="7">Fused MFS/spermidine synthase</fullName>
    </submittedName>
</protein>
<keyword evidence="8" id="KW-1185">Reference proteome</keyword>
<keyword evidence="3 4" id="KW-0620">Polyamine biosynthesis</keyword>